<dbReference type="GO" id="GO:0000139">
    <property type="term" value="C:Golgi membrane"/>
    <property type="evidence" value="ECO:0007669"/>
    <property type="project" value="UniProtKB-SubCell"/>
</dbReference>
<comment type="subcellular location">
    <subcellularLocation>
        <location evidence="1">Golgi apparatus membrane</location>
        <topology evidence="1">Single-pass type II membrane protein</topology>
    </subcellularLocation>
</comment>
<evidence type="ECO:0000256" key="3">
    <source>
        <dbReference type="ARBA" id="ARBA00022676"/>
    </source>
</evidence>
<evidence type="ECO:0000256" key="5">
    <source>
        <dbReference type="ARBA" id="ARBA00022692"/>
    </source>
</evidence>
<name>A0A068Y0E8_ECHMU</name>
<keyword evidence="3" id="KW-0328">Glycosyltransferase</keyword>
<protein>
    <submittedName>
        <fullName evidence="10">Glycosyl transferase family 31</fullName>
    </submittedName>
</protein>
<evidence type="ECO:0000313" key="10">
    <source>
        <dbReference type="EMBL" id="CDS36573.1"/>
    </source>
</evidence>
<evidence type="ECO:0000256" key="1">
    <source>
        <dbReference type="ARBA" id="ARBA00004323"/>
    </source>
</evidence>
<keyword evidence="5" id="KW-0812">Transmembrane</keyword>
<organism evidence="10 11">
    <name type="scientific">Echinococcus multilocularis</name>
    <name type="common">Fox tapeworm</name>
    <dbReference type="NCBI Taxonomy" id="6211"/>
    <lineage>
        <taxon>Eukaryota</taxon>
        <taxon>Metazoa</taxon>
        <taxon>Spiralia</taxon>
        <taxon>Lophotrochozoa</taxon>
        <taxon>Platyhelminthes</taxon>
        <taxon>Cestoda</taxon>
        <taxon>Eucestoda</taxon>
        <taxon>Cyclophyllidea</taxon>
        <taxon>Taeniidae</taxon>
        <taxon>Echinococcus</taxon>
    </lineage>
</organism>
<evidence type="ECO:0000256" key="9">
    <source>
        <dbReference type="ARBA" id="ARBA00023136"/>
    </source>
</evidence>
<keyword evidence="6" id="KW-0735">Signal-anchor</keyword>
<sequence>MLAFCSVENVKLFMTVDDDHRVNLSMVAACLNRVPQYTRRNLNFGCVARSYFAYRSPRNKMYLSFCKFSLDRVYPYARGFAQLVGPDIVTDIAIATAYTRHNYFPEYVYIEMSSLKLGIPIYEEETMHDRDLDRRRNEKRRSAMIALVEYFPTT</sequence>
<evidence type="ECO:0000256" key="7">
    <source>
        <dbReference type="ARBA" id="ARBA00022989"/>
    </source>
</evidence>
<dbReference type="AlphaFoldDB" id="A0A068Y0E8"/>
<dbReference type="Pfam" id="PF01762">
    <property type="entry name" value="Galactosyl_T"/>
    <property type="match status" value="1"/>
</dbReference>
<dbReference type="OrthoDB" id="2139606at2759"/>
<evidence type="ECO:0000256" key="4">
    <source>
        <dbReference type="ARBA" id="ARBA00022679"/>
    </source>
</evidence>
<dbReference type="EMBL" id="LN902680">
    <property type="protein sequence ID" value="CDS36573.1"/>
    <property type="molecule type" value="Genomic_DNA"/>
</dbReference>
<evidence type="ECO:0000313" key="11">
    <source>
        <dbReference type="Proteomes" id="UP000017246"/>
    </source>
</evidence>
<keyword evidence="4 10" id="KW-0808">Transferase</keyword>
<keyword evidence="8" id="KW-0333">Golgi apparatus</keyword>
<dbReference type="GO" id="GO:0016758">
    <property type="term" value="F:hexosyltransferase activity"/>
    <property type="evidence" value="ECO:0007669"/>
    <property type="project" value="InterPro"/>
</dbReference>
<evidence type="ECO:0000256" key="6">
    <source>
        <dbReference type="ARBA" id="ARBA00022968"/>
    </source>
</evidence>
<dbReference type="InterPro" id="IPR002659">
    <property type="entry name" value="Glyco_trans_31"/>
</dbReference>
<dbReference type="Proteomes" id="UP000017246">
    <property type="component" value="Unassembled WGS sequence"/>
</dbReference>
<proteinExistence type="inferred from homology"/>
<reference evidence="10" key="1">
    <citation type="journal article" date="2013" name="Nature">
        <title>The genomes of four tapeworm species reveal adaptations to parasitism.</title>
        <authorList>
            <person name="Tsai I.J."/>
            <person name="Zarowiecki M."/>
            <person name="Holroyd N."/>
            <person name="Garciarrubio A."/>
            <person name="Sanchez-Flores A."/>
            <person name="Brooks K.L."/>
            <person name="Tracey A."/>
            <person name="Bobes R.J."/>
            <person name="Fragoso G."/>
            <person name="Sciutto E."/>
            <person name="Aslett M."/>
            <person name="Beasley H."/>
            <person name="Bennett H.M."/>
            <person name="Cai J."/>
            <person name="Camicia F."/>
            <person name="Clark R."/>
            <person name="Cucher M."/>
            <person name="De Silva N."/>
            <person name="Day T.A."/>
            <person name="Deplazes P."/>
            <person name="Estrada K."/>
            <person name="Fernandez C."/>
            <person name="Holland P.W."/>
            <person name="Hou J."/>
            <person name="Hu S."/>
            <person name="Huckvale T."/>
            <person name="Hung S.S."/>
            <person name="Kamenetzky L."/>
            <person name="Keane J.A."/>
            <person name="Kiss F."/>
            <person name="Koziol U."/>
            <person name="Lambert O."/>
            <person name="Liu K."/>
            <person name="Luo X."/>
            <person name="Luo Y."/>
            <person name="Macchiaroli N."/>
            <person name="Nichol S."/>
            <person name="Paps J."/>
            <person name="Parkinson J."/>
            <person name="Pouchkina-Stantcheva N."/>
            <person name="Riddiford N."/>
            <person name="Rosenzvit M."/>
            <person name="Salinas G."/>
            <person name="Wasmuth J.D."/>
            <person name="Zamanian M."/>
            <person name="Zheng Y."/>
            <person name="Cai X."/>
            <person name="Soberon X."/>
            <person name="Olson P.D."/>
            <person name="Laclette J.P."/>
            <person name="Brehm K."/>
            <person name="Berriman M."/>
            <person name="Garciarrubio A."/>
            <person name="Bobes R.J."/>
            <person name="Fragoso G."/>
            <person name="Sanchez-Flores A."/>
            <person name="Estrada K."/>
            <person name="Cevallos M.A."/>
            <person name="Morett E."/>
            <person name="Gonzalez V."/>
            <person name="Portillo T."/>
            <person name="Ochoa-Leyva A."/>
            <person name="Jose M.V."/>
            <person name="Sciutto E."/>
            <person name="Landa A."/>
            <person name="Jimenez L."/>
            <person name="Valdes V."/>
            <person name="Carrero J.C."/>
            <person name="Larralde C."/>
            <person name="Morales-Montor J."/>
            <person name="Limon-Lason J."/>
            <person name="Soberon X."/>
            <person name="Laclette J.P."/>
        </authorList>
    </citation>
    <scope>NUCLEOTIDE SEQUENCE [LARGE SCALE GENOMIC DNA]</scope>
</reference>
<reference evidence="10" key="2">
    <citation type="submission" date="2015-11" db="EMBL/GenBank/DDBJ databases">
        <authorList>
            <person name="Zhang Y."/>
            <person name="Guo Z."/>
        </authorList>
    </citation>
    <scope>NUCLEOTIDE SEQUENCE</scope>
</reference>
<evidence type="ECO:0000256" key="8">
    <source>
        <dbReference type="ARBA" id="ARBA00023034"/>
    </source>
</evidence>
<comment type="similarity">
    <text evidence="2">Belongs to the glycosyltransferase 31 family.</text>
</comment>
<gene>
    <name evidence="10" type="ORF">EmuJ_000370600</name>
</gene>
<keyword evidence="7" id="KW-1133">Transmembrane helix</keyword>
<keyword evidence="9" id="KW-0472">Membrane</keyword>
<keyword evidence="11" id="KW-1185">Reference proteome</keyword>
<evidence type="ECO:0000256" key="2">
    <source>
        <dbReference type="ARBA" id="ARBA00008661"/>
    </source>
</evidence>
<accession>A0A068Y0E8</accession>